<name>A0A6B2L275_9EUKA</name>
<evidence type="ECO:0000256" key="3">
    <source>
        <dbReference type="ARBA" id="ARBA00022741"/>
    </source>
</evidence>
<proteinExistence type="predicted"/>
<organism evidence="7">
    <name type="scientific">Arcella intermedia</name>
    <dbReference type="NCBI Taxonomy" id="1963864"/>
    <lineage>
        <taxon>Eukaryota</taxon>
        <taxon>Amoebozoa</taxon>
        <taxon>Tubulinea</taxon>
        <taxon>Elardia</taxon>
        <taxon>Arcellinida</taxon>
        <taxon>Sphaerothecina</taxon>
        <taxon>Arcellidae</taxon>
        <taxon>Arcella</taxon>
    </lineage>
</organism>
<dbReference type="Gene3D" id="1.10.510.10">
    <property type="entry name" value="Transferase(Phosphotransferase) domain 1"/>
    <property type="match status" value="1"/>
</dbReference>
<evidence type="ECO:0000313" key="7">
    <source>
        <dbReference type="EMBL" id="NDV31021.1"/>
    </source>
</evidence>
<dbReference type="SMART" id="SM00220">
    <property type="entry name" value="S_TKc"/>
    <property type="match status" value="1"/>
</dbReference>
<dbReference type="InterPro" id="IPR000719">
    <property type="entry name" value="Prot_kinase_dom"/>
</dbReference>
<dbReference type="Gene3D" id="1.25.40.10">
    <property type="entry name" value="Tetratricopeptide repeat domain"/>
    <property type="match status" value="1"/>
</dbReference>
<sequence length="484" mass="56158">MDRDTGHVKLKVESPADVVDMEARTSTFCGTPEYMSPEILKGEEYGPSTDIWSLGTVLYEALTGLPPFYAEDVQSMYMKIIEAELQFPKDMDEDCKDLLSKMLAKSPKDRIDMAGIKAHPFFSRINWDSISNISQTKKTYDESNYFDESCRIRTLQEQRIYVSDFGTITLYSPFTSSLLFVLSDVPEEKRYEAYSKLKTSEDYSVNPSMYIEVGLLLLSHNSPLGLRVLSNIVEIELENPQMLRTVGYILMSNTSADYSDQILRIFKKVLKIRPEEPQSYRDLALNFIRIGLKNPSKQRKYFQKAIKLYNKILEKAWDIRFTQIEVIAISELNRLRNHLLHSENLQVHSLASHIDKRITFSIHMDIRVVIQWDTDLSDIELHVVEPNDEVCYVFNNKTSNGGLLSKDFTRGYGPEEYIIRNATRGVYQLFCYLRSAQNNRYGNTILVSIWLNYGNPTNEKEYFIVRRLEQLNTYQQICELHATN</sequence>
<accession>A0A6B2L275</accession>
<dbReference type="SUPFAM" id="SSF56112">
    <property type="entry name" value="Protein kinase-like (PK-like)"/>
    <property type="match status" value="1"/>
</dbReference>
<evidence type="ECO:0000256" key="2">
    <source>
        <dbReference type="ARBA" id="ARBA00022679"/>
    </source>
</evidence>
<evidence type="ECO:0000256" key="1">
    <source>
        <dbReference type="ARBA" id="ARBA00022527"/>
    </source>
</evidence>
<keyword evidence="2" id="KW-0808">Transferase</keyword>
<evidence type="ECO:0000259" key="6">
    <source>
        <dbReference type="PROSITE" id="PS50011"/>
    </source>
</evidence>
<dbReference type="Pfam" id="PF00069">
    <property type="entry name" value="Pkinase"/>
    <property type="match status" value="1"/>
</dbReference>
<dbReference type="EMBL" id="GIBP01002052">
    <property type="protein sequence ID" value="NDV31021.1"/>
    <property type="molecule type" value="Transcribed_RNA"/>
</dbReference>
<dbReference type="InterPro" id="IPR011009">
    <property type="entry name" value="Kinase-like_dom_sf"/>
</dbReference>
<dbReference type="AlphaFoldDB" id="A0A6B2L275"/>
<keyword evidence="3" id="KW-0547">Nucleotide-binding</keyword>
<keyword evidence="4" id="KW-0418">Kinase</keyword>
<evidence type="ECO:0000256" key="4">
    <source>
        <dbReference type="ARBA" id="ARBA00022777"/>
    </source>
</evidence>
<keyword evidence="5" id="KW-0067">ATP-binding</keyword>
<dbReference type="PANTHER" id="PTHR24351">
    <property type="entry name" value="RIBOSOMAL PROTEIN S6 KINASE"/>
    <property type="match status" value="1"/>
</dbReference>
<reference evidence="7" key="1">
    <citation type="journal article" date="2020" name="J. Eukaryot. Microbiol.">
        <title>De novo Sequencing, Assembly and Annotation of the Transcriptome for the Free-Living Testate Amoeba Arcella intermedia.</title>
        <authorList>
            <person name="Ribeiro G.M."/>
            <person name="Porfirio-Sousa A.L."/>
            <person name="Maurer-Alcala X.X."/>
            <person name="Katz L.A."/>
            <person name="Lahr D.J.G."/>
        </authorList>
    </citation>
    <scope>NUCLEOTIDE SEQUENCE</scope>
</reference>
<evidence type="ECO:0000256" key="5">
    <source>
        <dbReference type="ARBA" id="ARBA00022840"/>
    </source>
</evidence>
<dbReference type="PROSITE" id="PS50011">
    <property type="entry name" value="PROTEIN_KINASE_DOM"/>
    <property type="match status" value="1"/>
</dbReference>
<dbReference type="GO" id="GO:0004674">
    <property type="term" value="F:protein serine/threonine kinase activity"/>
    <property type="evidence" value="ECO:0007669"/>
    <property type="project" value="UniProtKB-KW"/>
</dbReference>
<dbReference type="GO" id="GO:0005524">
    <property type="term" value="F:ATP binding"/>
    <property type="evidence" value="ECO:0007669"/>
    <property type="project" value="UniProtKB-KW"/>
</dbReference>
<feature type="domain" description="Protein kinase" evidence="6">
    <location>
        <begin position="1"/>
        <end position="122"/>
    </location>
</feature>
<keyword evidence="1" id="KW-0723">Serine/threonine-protein kinase</keyword>
<protein>
    <recommendedName>
        <fullName evidence="6">Protein kinase domain-containing protein</fullName>
    </recommendedName>
</protein>
<dbReference type="SUPFAM" id="SSF48452">
    <property type="entry name" value="TPR-like"/>
    <property type="match status" value="1"/>
</dbReference>
<dbReference type="InterPro" id="IPR011990">
    <property type="entry name" value="TPR-like_helical_dom_sf"/>
</dbReference>